<dbReference type="PANTHER" id="PTHR22888">
    <property type="entry name" value="CYTOCHROME C OXIDASE, SUBUNIT II"/>
    <property type="match status" value="1"/>
</dbReference>
<keyword evidence="12 18" id="KW-0408">Iron</keyword>
<dbReference type="Pfam" id="PF00034">
    <property type="entry name" value="Cytochrom_C"/>
    <property type="match status" value="1"/>
</dbReference>
<dbReference type="EMBL" id="CP088101">
    <property type="protein sequence ID" value="UFW91860.1"/>
    <property type="molecule type" value="Genomic_DNA"/>
</dbReference>
<evidence type="ECO:0000256" key="11">
    <source>
        <dbReference type="ARBA" id="ARBA00022989"/>
    </source>
</evidence>
<evidence type="ECO:0000256" key="6">
    <source>
        <dbReference type="ARBA" id="ARBA00022660"/>
    </source>
</evidence>
<dbReference type="SUPFAM" id="SSF49503">
    <property type="entry name" value="Cupredoxins"/>
    <property type="match status" value="1"/>
</dbReference>
<evidence type="ECO:0000256" key="7">
    <source>
        <dbReference type="ARBA" id="ARBA00022692"/>
    </source>
</evidence>
<feature type="transmembrane region" description="Helical" evidence="19">
    <location>
        <begin position="45"/>
        <end position="66"/>
    </location>
</feature>
<dbReference type="EC" id="7.1.1.9" evidence="3"/>
<comment type="similarity">
    <text evidence="2">Belongs to the cytochrome c oxidase subunit 2 family.</text>
</comment>
<evidence type="ECO:0000256" key="1">
    <source>
        <dbReference type="ARBA" id="ARBA00004141"/>
    </source>
</evidence>
<keyword evidence="5 18" id="KW-0349">Heme</keyword>
<dbReference type="InterPro" id="IPR002429">
    <property type="entry name" value="CcO_II-like_C"/>
</dbReference>
<sequence>MIRVLSKACLSAVLAVPLAACGSNWQSALDVHGTSAISLKHLILLIVAVCSLVWMLVMVGLIWALWHRREGRPTPPQAGRERHMTIAVTGAVIVTVVIIGTFTVISFFATRGLSVAGQDDLTIRVRGLQWWWGLEYIGPDPALRFETANEIHIPVGRNVRLKLEGLDVIHSFWVPSLAGKQDLIPGRSNELVIRAEKAGVYRGQCAEYCGMQHAHMALLVIAESQENFDRWANAERNAAAQPVEEEAAAGMQTFLTKPCAACHTIRGTIAAGTTGPDLTHVGSRRTIAAGLFETTRGSLAAWIADPQTIKPGNNMPMVPLTPDELRAVSAYMASLK</sequence>
<evidence type="ECO:0000256" key="12">
    <source>
        <dbReference type="ARBA" id="ARBA00023004"/>
    </source>
</evidence>
<dbReference type="Proteomes" id="UP001430990">
    <property type="component" value="Plasmid pCC829_1"/>
</dbReference>
<organism evidence="23 24">
    <name type="scientific">Bradyrhizobium barranii</name>
    <dbReference type="NCBI Taxonomy" id="2992140"/>
    <lineage>
        <taxon>Bacteria</taxon>
        <taxon>Pseudomonadati</taxon>
        <taxon>Pseudomonadota</taxon>
        <taxon>Alphaproteobacteria</taxon>
        <taxon>Hyphomicrobiales</taxon>
        <taxon>Nitrobacteraceae</taxon>
        <taxon>Bradyrhizobium</taxon>
    </lineage>
</organism>
<evidence type="ECO:0000256" key="4">
    <source>
        <dbReference type="ARBA" id="ARBA00022448"/>
    </source>
</evidence>
<keyword evidence="11 19" id="KW-1133">Transmembrane helix</keyword>
<dbReference type="InterPro" id="IPR001505">
    <property type="entry name" value="Copper_CuA"/>
</dbReference>
<keyword evidence="14 19" id="KW-0472">Membrane</keyword>
<dbReference type="PROSITE" id="PS51007">
    <property type="entry name" value="CYTC"/>
    <property type="match status" value="1"/>
</dbReference>
<evidence type="ECO:0000256" key="20">
    <source>
        <dbReference type="SAM" id="SignalP"/>
    </source>
</evidence>
<protein>
    <recommendedName>
        <fullName evidence="3">cytochrome-c oxidase</fullName>
        <ecNumber evidence="3">7.1.1.9</ecNumber>
    </recommendedName>
    <alternativeName>
        <fullName evidence="16">Cytochrome aa3 subunit 2</fullName>
    </alternativeName>
</protein>
<keyword evidence="20" id="KW-0732">Signal</keyword>
<evidence type="ECO:0000256" key="16">
    <source>
        <dbReference type="ARBA" id="ARBA00031399"/>
    </source>
</evidence>
<dbReference type="NCBIfam" id="TIGR02866">
    <property type="entry name" value="CoxB"/>
    <property type="match status" value="1"/>
</dbReference>
<dbReference type="InterPro" id="IPR045187">
    <property type="entry name" value="CcO_II"/>
</dbReference>
<evidence type="ECO:0000256" key="18">
    <source>
        <dbReference type="PROSITE-ProRule" id="PRU00433"/>
    </source>
</evidence>
<evidence type="ECO:0000256" key="5">
    <source>
        <dbReference type="ARBA" id="ARBA00022617"/>
    </source>
</evidence>
<evidence type="ECO:0000313" key="24">
    <source>
        <dbReference type="Proteomes" id="UP001430990"/>
    </source>
</evidence>
<evidence type="ECO:0000256" key="13">
    <source>
        <dbReference type="ARBA" id="ARBA00023008"/>
    </source>
</evidence>
<reference evidence="23" key="1">
    <citation type="submission" date="2021-11" db="EMBL/GenBank/DDBJ databases">
        <title>Australian commercial rhizobial inoculants.</title>
        <authorList>
            <person name="Kohlmeier M.G."/>
            <person name="O'Hara G.W."/>
            <person name="Colombi E."/>
            <person name="Ramsay J.P."/>
            <person name="Terpolilli J."/>
        </authorList>
    </citation>
    <scope>NUCLEOTIDE SEQUENCE</scope>
    <source>
        <strain evidence="23">CC829</strain>
        <plasmid evidence="23">pCC829_1</plasmid>
    </source>
</reference>
<evidence type="ECO:0000256" key="3">
    <source>
        <dbReference type="ARBA" id="ARBA00012949"/>
    </source>
</evidence>
<dbReference type="InterPro" id="IPR036909">
    <property type="entry name" value="Cyt_c-like_dom_sf"/>
</dbReference>
<evidence type="ECO:0000256" key="10">
    <source>
        <dbReference type="ARBA" id="ARBA00022982"/>
    </source>
</evidence>
<dbReference type="PRINTS" id="PR01166">
    <property type="entry name" value="CYCOXIDASEII"/>
</dbReference>
<comment type="subcellular location">
    <subcellularLocation>
        <location evidence="1">Membrane</location>
        <topology evidence="1">Multi-pass membrane protein</topology>
    </subcellularLocation>
</comment>
<keyword evidence="9" id="KW-1278">Translocase</keyword>
<evidence type="ECO:0000256" key="15">
    <source>
        <dbReference type="ARBA" id="ARBA00024688"/>
    </source>
</evidence>
<keyword evidence="13" id="KW-0186">Copper</keyword>
<keyword evidence="7 19" id="KW-0812">Transmembrane</keyword>
<feature type="domain" description="Cytochrome oxidase subunit II copper A binding" evidence="21">
    <location>
        <begin position="118"/>
        <end position="234"/>
    </location>
</feature>
<keyword evidence="4" id="KW-0813">Transport</keyword>
<dbReference type="Gene3D" id="2.60.40.420">
    <property type="entry name" value="Cupredoxins - blue copper proteins"/>
    <property type="match status" value="1"/>
</dbReference>
<keyword evidence="6" id="KW-0679">Respiratory chain</keyword>
<feature type="signal peptide" evidence="20">
    <location>
        <begin position="1"/>
        <end position="22"/>
    </location>
</feature>
<dbReference type="PROSITE" id="PS50857">
    <property type="entry name" value="COX2_CUA"/>
    <property type="match status" value="1"/>
</dbReference>
<feature type="domain" description="Cytochrome c" evidence="22">
    <location>
        <begin position="245"/>
        <end position="336"/>
    </location>
</feature>
<dbReference type="InterPro" id="IPR034236">
    <property type="entry name" value="CuRO_CcO_Caa3_II"/>
</dbReference>
<dbReference type="InterPro" id="IPR008972">
    <property type="entry name" value="Cupredoxin"/>
</dbReference>
<geneLocation type="plasmid" evidence="23 24">
    <name>pCC829_1</name>
</geneLocation>
<name>A0ABY3R0Q9_9BRAD</name>
<keyword evidence="24" id="KW-1185">Reference proteome</keyword>
<evidence type="ECO:0000256" key="2">
    <source>
        <dbReference type="ARBA" id="ARBA00007866"/>
    </source>
</evidence>
<dbReference type="InterPro" id="IPR009056">
    <property type="entry name" value="Cyt_c-like_dom"/>
</dbReference>
<dbReference type="PROSITE" id="PS00078">
    <property type="entry name" value="COX2"/>
    <property type="match status" value="1"/>
</dbReference>
<evidence type="ECO:0000256" key="19">
    <source>
        <dbReference type="SAM" id="Phobius"/>
    </source>
</evidence>
<evidence type="ECO:0000259" key="21">
    <source>
        <dbReference type="PROSITE" id="PS50857"/>
    </source>
</evidence>
<accession>A0ABY3R0Q9</accession>
<dbReference type="PANTHER" id="PTHR22888:SF9">
    <property type="entry name" value="CYTOCHROME C OXIDASE SUBUNIT 2"/>
    <property type="match status" value="1"/>
</dbReference>
<comment type="catalytic activity">
    <reaction evidence="17">
        <text>4 Fe(II)-[cytochrome c] + O2 + 8 H(+)(in) = 4 Fe(III)-[cytochrome c] + 2 H2O + 4 H(+)(out)</text>
        <dbReference type="Rhea" id="RHEA:11436"/>
        <dbReference type="Rhea" id="RHEA-COMP:10350"/>
        <dbReference type="Rhea" id="RHEA-COMP:14399"/>
        <dbReference type="ChEBI" id="CHEBI:15377"/>
        <dbReference type="ChEBI" id="CHEBI:15378"/>
        <dbReference type="ChEBI" id="CHEBI:15379"/>
        <dbReference type="ChEBI" id="CHEBI:29033"/>
        <dbReference type="ChEBI" id="CHEBI:29034"/>
        <dbReference type="EC" id="7.1.1.9"/>
    </reaction>
</comment>
<comment type="function">
    <text evidence="15">Subunits I and II form the functional core of the enzyme complex. Electrons originating in cytochrome c are transferred via heme a and Cu(A) to the binuclear center formed by heme a3 and Cu(B).</text>
</comment>
<feature type="chain" id="PRO_5047272147" description="cytochrome-c oxidase" evidence="20">
    <location>
        <begin position="23"/>
        <end position="336"/>
    </location>
</feature>
<evidence type="ECO:0000313" key="23">
    <source>
        <dbReference type="EMBL" id="UFW91860.1"/>
    </source>
</evidence>
<dbReference type="CDD" id="cd04213">
    <property type="entry name" value="CuRO_CcO_Caa3_II"/>
    <property type="match status" value="1"/>
</dbReference>
<dbReference type="InterPro" id="IPR036257">
    <property type="entry name" value="Cyt_c_oxidase_su2_TM_sf"/>
</dbReference>
<feature type="transmembrane region" description="Helical" evidence="19">
    <location>
        <begin position="86"/>
        <end position="109"/>
    </location>
</feature>
<dbReference type="Pfam" id="PF00116">
    <property type="entry name" value="COX2"/>
    <property type="match status" value="1"/>
</dbReference>
<gene>
    <name evidence="23" type="primary">coxB</name>
    <name evidence="23" type="ORF">BjapCC829_46455</name>
</gene>
<keyword evidence="23" id="KW-0614">Plasmid</keyword>
<evidence type="ECO:0000256" key="8">
    <source>
        <dbReference type="ARBA" id="ARBA00022723"/>
    </source>
</evidence>
<dbReference type="InterPro" id="IPR014222">
    <property type="entry name" value="Cyt_c_oxidase_su2"/>
</dbReference>
<proteinExistence type="inferred from homology"/>
<keyword evidence="8 18" id="KW-0479">Metal-binding</keyword>
<evidence type="ECO:0000256" key="9">
    <source>
        <dbReference type="ARBA" id="ARBA00022967"/>
    </source>
</evidence>
<evidence type="ECO:0000259" key="22">
    <source>
        <dbReference type="PROSITE" id="PS51007"/>
    </source>
</evidence>
<keyword evidence="10" id="KW-0249">Electron transport</keyword>
<evidence type="ECO:0000256" key="14">
    <source>
        <dbReference type="ARBA" id="ARBA00023136"/>
    </source>
</evidence>
<evidence type="ECO:0000256" key="17">
    <source>
        <dbReference type="ARBA" id="ARBA00047816"/>
    </source>
</evidence>
<dbReference type="SUPFAM" id="SSF46626">
    <property type="entry name" value="Cytochrome c"/>
    <property type="match status" value="1"/>
</dbReference>
<dbReference type="Gene3D" id="1.10.287.90">
    <property type="match status" value="1"/>
</dbReference>